<evidence type="ECO:0000313" key="2">
    <source>
        <dbReference type="Proteomes" id="UP000675881"/>
    </source>
</evidence>
<organism evidence="1 2">
    <name type="scientific">Lepeophtheirus salmonis</name>
    <name type="common">Salmon louse</name>
    <name type="synonym">Caligus salmonis</name>
    <dbReference type="NCBI Taxonomy" id="72036"/>
    <lineage>
        <taxon>Eukaryota</taxon>
        <taxon>Metazoa</taxon>
        <taxon>Ecdysozoa</taxon>
        <taxon>Arthropoda</taxon>
        <taxon>Crustacea</taxon>
        <taxon>Multicrustacea</taxon>
        <taxon>Hexanauplia</taxon>
        <taxon>Copepoda</taxon>
        <taxon>Siphonostomatoida</taxon>
        <taxon>Caligidae</taxon>
        <taxon>Lepeophtheirus</taxon>
    </lineage>
</organism>
<gene>
    <name evidence="1" type="ORF">LSAA_730</name>
</gene>
<dbReference type="AlphaFoldDB" id="A0A7R8CBN7"/>
<keyword evidence="2" id="KW-1185">Reference proteome</keyword>
<proteinExistence type="predicted"/>
<evidence type="ECO:0000313" key="1">
    <source>
        <dbReference type="EMBL" id="CAF2759800.1"/>
    </source>
</evidence>
<name>A0A7R8CBN7_LEPSM</name>
<reference evidence="1" key="1">
    <citation type="submission" date="2021-02" db="EMBL/GenBank/DDBJ databases">
        <authorList>
            <person name="Bekaert M."/>
        </authorList>
    </citation>
    <scope>NUCLEOTIDE SEQUENCE</scope>
    <source>
        <strain evidence="1">IoA-00</strain>
    </source>
</reference>
<dbReference type="EMBL" id="HG994580">
    <property type="protein sequence ID" value="CAF2759800.1"/>
    <property type="molecule type" value="Genomic_DNA"/>
</dbReference>
<accession>A0A7R8CBN7</accession>
<protein>
    <submittedName>
        <fullName evidence="1">(salmon louse) hypothetical protein</fullName>
    </submittedName>
</protein>
<dbReference type="Proteomes" id="UP000675881">
    <property type="component" value="Chromosome 1"/>
</dbReference>
<sequence>MQSAKKNSHRLGVVYDEHQRPDLLYHDDLYEPNKDEEIPLQRPRPPESLVVLREKGTTGKFLSWRSKRSGHFWTVSLLSILVTFIGFCALVLLFYMYFNPKEERSTFASSYNSNENANLSLRLAFLEVENDRIQNQLFEAKKERDRSYKILTCTHSHLKRLELRDIETKCKWKGDGVKYFLSDESVKQERLKTKENRTLSPQFASRYKSMEDQFESHLSDQSKFCSQIRDSISSSLYERNTDKSHISESLTLANEKVLAVITSMERAASQGVYQEQDWINSQMKSARNIADEQQNYLQDYLTKKILPGLRGIGSSILDQKRVIQEVNMQIDTVFKNQLDRWEQYIQDQKDLNSALFEFLKENIFSKTLNHHTVESNNTVDESLNIIGVIGNESSSVQKSLEKYTKTSIKKTESMVYSGSQDSTLIQKKQKLFSREH</sequence>